<keyword evidence="2" id="KW-0812">Transmembrane</keyword>
<dbReference type="Proteomes" id="UP000318017">
    <property type="component" value="Chromosome"/>
</dbReference>
<feature type="region of interest" description="Disordered" evidence="1">
    <location>
        <begin position="999"/>
        <end position="1021"/>
    </location>
</feature>
<dbReference type="EMBL" id="CP036298">
    <property type="protein sequence ID" value="QDV22955.1"/>
    <property type="molecule type" value="Genomic_DNA"/>
</dbReference>
<dbReference type="RefSeq" id="WP_145075318.1">
    <property type="nucleotide sequence ID" value="NZ_CP036298.1"/>
</dbReference>
<evidence type="ECO:0000256" key="2">
    <source>
        <dbReference type="SAM" id="Phobius"/>
    </source>
</evidence>
<evidence type="ECO:0000256" key="1">
    <source>
        <dbReference type="SAM" id="MobiDB-lite"/>
    </source>
</evidence>
<sequence>MNNKRNQTRGLILLVVLGMLALFSLLAVSYVLVSSQSRSANLGLARSDFRGTPSAKLLDVALREVLRGTTDRESALWHHDLLSDLYGNAEAPLRVRVRRFEFGVPSASYPPSGNYPPLSHGDSERPLLLAGRFLRIPIVLNSWLATNERPMLDSVLTQPALFNPSRDLPRENDALTGRVATFLEGPLRGQSFRIVRYMGDPHLTGTSSTTALPQAFSILIDLQEAEGRLVTVGSTTATIQEWINQMPTGGSDTSKRALSLCYAGVPANGSPNVQFPVTAYSLLINAAPYNSHGVGMTGNIAMPTQLHNLPVSVDPQIGEMPVALQPRYGMLRDGGTFSPGPAMMGDSDESYDAADFQNMWLSHRQADATSSEQIIPSFHRAALINYIVNWKDPSTYTAAEALATIGRIEQATGRPLSIKFLASGMPPYLKNPNFSGSNRGDYAAAIAPQLDAEWTGQSQWADTSNPKGVTAFLNWVRWLTRGPWDVDTDADGVYDAVWTDPNLPLITSREGKLLKTLVAYSIESFDSRLDLNAAGNQTQSPTLAPPAAADAWHATGAGTFWPQGLGFGPADISLNHLSPSGPTTVSTARASGVYFDAVAGMMRSESVPGTFGDDVRSQLNARERVYVPMHGVLPALPNAIHGRVALGLDRMGNPLLLNNNPLTIGSAIFNQGTEEAYESRLMSGPYRDQLVTVAEWERVMRGGDWDRSSLPRRLNGVVANPLAVSPRARHLRHQPLTVSRSTGLQSHSMYELVRDMYAFDTPLNADTELSFSAFQELFPLEFARAQGFDINRALGNGVDDDGDGNIDEIEEMLKNGVDDDGDGAIDEFDERLVDSFKQQTVSVVNGNVQKISLLEDYLSGKGITDGNLDPDYEALTFSGAQLQRRRYQFGQQTRQLMARNLYCLAMLVLPDSLTVSNRGAPISNEQRARMLAQWAVNMVDFRDADSAMTRFPYDPEPFSRQGGETLYWHPETAKGEVVWGMEQQDVVLTESLFTHDLRVKDTDNDPSAKLTTATNDPDPTLDQYRLPEASGFFELLCLRTTGATSNTAIPGVSSSLYGLSGTDRVLNMSAVSPADAAGVLYPVHRIAISTPHPAPVGTPDPTSPLGLQTVGAGATRENVTYQLPGAPANSGLAWDQSQPTLPAPFEIDRVVLFTDLSTLNVTAASIPGLPAGLTDVQVQGRVFNNRTGGDVLLQGGQYLVVGPREITYFGSRTNTGSPPTNMPSNHRIVLESAWGGPSGSVPAPYNNWATIYAHDNSLVPNFRASMRSAVTMIAATDVPWDPSPGGAGGGADELVDLVGLNVSAPFANAGQYYTAPTEWLNRDDTTGDPAMGAEGFGDLPGDAYYDFSGNGASVALPDDPFDGGDPARFPLGESMGGATATKWSLGHTQGVPTPGTQDNWCTAFVQRLADPERPWDEIFNPYITVDWLPIDLTVFSGEETISPAGGGPLPPVQFASRQKTGAMVDVDGGGFANLSASPVRSFLSYDTTELQDSVEDTASTAYFKYGLELDIDSTINVRPTTTASHFSTLGYLNSTFDLMGESGGTTVVAGMQGAPASMPAALYWADRPFTNPQELLAVPLSGPGQLMQEFTAPATTAASTSLYDANAASPYRHLPNFFQASASSTVLHPVAMFELMETPSPWSDAQDFVMPGDVQYNASASTPQQIAINEILRPLNAPYNRISRFTEPGRVNVNDVSEPNVWQGLMWGIMNSSSRNTLVGNSDTALPFWSVFKSSRTGYDLPVPVAQQGFVSAPNPYLHPEVPTQFARVFKSSFEAGMVPQLRTPGVLDSAAVATNNPAEVTLLRSVGATANASGNRPLFSTDTINNATPGTTTFPTTLPVGHPFLDNLPMSRLQNLTTTRSNVFSVRVTIAFFEYDSSTGLGREYGEDDGTTMRHRGFYVIDRSIPVAFQEGQDFNTDKCILVRRVLE</sequence>
<organism evidence="3 4">
    <name type="scientific">Aureliella helgolandensis</name>
    <dbReference type="NCBI Taxonomy" id="2527968"/>
    <lineage>
        <taxon>Bacteria</taxon>
        <taxon>Pseudomonadati</taxon>
        <taxon>Planctomycetota</taxon>
        <taxon>Planctomycetia</taxon>
        <taxon>Pirellulales</taxon>
        <taxon>Pirellulaceae</taxon>
        <taxon>Aureliella</taxon>
    </lineage>
</organism>
<keyword evidence="4" id="KW-1185">Reference proteome</keyword>
<evidence type="ECO:0000313" key="3">
    <source>
        <dbReference type="EMBL" id="QDV22955.1"/>
    </source>
</evidence>
<accession>A0A518G312</accession>
<protein>
    <submittedName>
        <fullName evidence="3">Uncharacterized protein</fullName>
    </submittedName>
</protein>
<keyword evidence="2" id="KW-0472">Membrane</keyword>
<dbReference type="KEGG" id="ahel:Q31a_12480"/>
<dbReference type="OrthoDB" id="219623at2"/>
<evidence type="ECO:0000313" key="4">
    <source>
        <dbReference type="Proteomes" id="UP000318017"/>
    </source>
</evidence>
<keyword evidence="2" id="KW-1133">Transmembrane helix</keyword>
<reference evidence="3 4" key="1">
    <citation type="submission" date="2019-02" db="EMBL/GenBank/DDBJ databases">
        <title>Deep-cultivation of Planctomycetes and their phenomic and genomic characterization uncovers novel biology.</title>
        <authorList>
            <person name="Wiegand S."/>
            <person name="Jogler M."/>
            <person name="Boedeker C."/>
            <person name="Pinto D."/>
            <person name="Vollmers J."/>
            <person name="Rivas-Marin E."/>
            <person name="Kohn T."/>
            <person name="Peeters S.H."/>
            <person name="Heuer A."/>
            <person name="Rast P."/>
            <person name="Oberbeckmann S."/>
            <person name="Bunk B."/>
            <person name="Jeske O."/>
            <person name="Meyerdierks A."/>
            <person name="Storesund J.E."/>
            <person name="Kallscheuer N."/>
            <person name="Luecker S."/>
            <person name="Lage O.M."/>
            <person name="Pohl T."/>
            <person name="Merkel B.J."/>
            <person name="Hornburger P."/>
            <person name="Mueller R.-W."/>
            <person name="Bruemmer F."/>
            <person name="Labrenz M."/>
            <person name="Spormann A.M."/>
            <person name="Op den Camp H."/>
            <person name="Overmann J."/>
            <person name="Amann R."/>
            <person name="Jetten M.S.M."/>
            <person name="Mascher T."/>
            <person name="Medema M.H."/>
            <person name="Devos D.P."/>
            <person name="Kaster A.-K."/>
            <person name="Ovreas L."/>
            <person name="Rohde M."/>
            <person name="Galperin M.Y."/>
            <person name="Jogler C."/>
        </authorList>
    </citation>
    <scope>NUCLEOTIDE SEQUENCE [LARGE SCALE GENOMIC DNA]</scope>
    <source>
        <strain evidence="3 4">Q31a</strain>
    </source>
</reference>
<gene>
    <name evidence="3" type="ORF">Q31a_12480</name>
</gene>
<proteinExistence type="predicted"/>
<feature type="transmembrane region" description="Helical" evidence="2">
    <location>
        <begin position="12"/>
        <end position="33"/>
    </location>
</feature>
<name>A0A518G312_9BACT</name>